<reference evidence="5 9" key="2">
    <citation type="submission" date="2020-06" db="EMBL/GenBank/DDBJ databases">
        <title>Crossreactivity between MHC class I-restricted antigens from cancer cells and an enterococcal bacteriophage.</title>
        <authorList>
            <person name="Fluckiger A."/>
            <person name="Daillere R."/>
            <person name="Sassi M."/>
            <person name="Cattoir V."/>
            <person name="Kroemer G."/>
            <person name="Zitvogel L."/>
        </authorList>
    </citation>
    <scope>NUCLEOTIDE SEQUENCE [LARGE SCALE GENOMIC DNA]</scope>
    <source>
        <strain evidence="5 9">EG4</strain>
    </source>
</reference>
<dbReference type="AlphaFoldDB" id="A0A2K3QRN3"/>
<proteinExistence type="inferred from homology"/>
<evidence type="ECO:0000313" key="8">
    <source>
        <dbReference type="Proteomes" id="UP000516696"/>
    </source>
</evidence>
<dbReference type="RefSeq" id="WP_103301311.1">
    <property type="nucleotide sequence ID" value="NZ_BSYC01000001.1"/>
</dbReference>
<evidence type="ECO:0000259" key="4">
    <source>
        <dbReference type="PROSITE" id="PS51462"/>
    </source>
</evidence>
<feature type="domain" description="Nudix hydrolase" evidence="4">
    <location>
        <begin position="13"/>
        <end position="140"/>
    </location>
</feature>
<dbReference type="PROSITE" id="PS00893">
    <property type="entry name" value="NUDIX_BOX"/>
    <property type="match status" value="1"/>
</dbReference>
<keyword evidence="2 3" id="KW-0378">Hydrolase</keyword>
<sequence>MQVTIIDTSSEFEKKVNFSYVVIISKYMGKFLFVRHKNRITLEIPGGKIEHGETAYEAAHRELAEETGATIFSLKKVFYYEVSTPLKTDYGMVFVSNVTQKSADLKFEISELYELNEFPKNSTYPTIQQKIFSHYLLNNA</sequence>
<dbReference type="InterPro" id="IPR020476">
    <property type="entry name" value="Nudix_hydrolase"/>
</dbReference>
<protein>
    <submittedName>
        <fullName evidence="5">NUDIX domain-containing protein</fullName>
    </submittedName>
</protein>
<reference evidence="6 10" key="3">
    <citation type="submission" date="2023-06" db="EMBL/GenBank/DDBJ databases">
        <title>Acute promotion of culturable opportunistic pathogens and persistent increase of antibiotic resistance following antibiotic exposure in mouse gut microbiota.</title>
        <authorList>
            <person name="Li L."/>
            <person name="Wang B."/>
            <person name="Sun Y."/>
            <person name="Wang M."/>
            <person name="Xu H."/>
        </authorList>
    </citation>
    <scope>NUCLEOTIDE SEQUENCE [LARGE SCALE GENOMIC DNA]</scope>
    <source>
        <strain evidence="6 10">CRI2_2</strain>
    </source>
</reference>
<evidence type="ECO:0000313" key="9">
    <source>
        <dbReference type="Proteomes" id="UP000571857"/>
    </source>
</evidence>
<dbReference type="Proteomes" id="UP000516696">
    <property type="component" value="Chromosome"/>
</dbReference>
<dbReference type="EMBL" id="JABXJK010000039">
    <property type="protein sequence ID" value="MBA0972517.1"/>
    <property type="molecule type" value="Genomic_DNA"/>
</dbReference>
<dbReference type="SUPFAM" id="SSF55811">
    <property type="entry name" value="Nudix"/>
    <property type="match status" value="1"/>
</dbReference>
<evidence type="ECO:0000313" key="5">
    <source>
        <dbReference type="EMBL" id="MBA0972517.1"/>
    </source>
</evidence>
<accession>A0A2K3QRN3</accession>
<dbReference type="Gene3D" id="3.90.79.10">
    <property type="entry name" value="Nucleoside Triphosphate Pyrophosphohydrolase"/>
    <property type="match status" value="1"/>
</dbReference>
<evidence type="ECO:0000256" key="3">
    <source>
        <dbReference type="RuleBase" id="RU003476"/>
    </source>
</evidence>
<dbReference type="Pfam" id="PF00293">
    <property type="entry name" value="NUDIX"/>
    <property type="match status" value="1"/>
</dbReference>
<dbReference type="CDD" id="cd04665">
    <property type="entry name" value="NUDIX_RppH"/>
    <property type="match status" value="1"/>
</dbReference>
<organism evidence="5 9">
    <name type="scientific">Enterococcus gallinarum</name>
    <dbReference type="NCBI Taxonomy" id="1353"/>
    <lineage>
        <taxon>Bacteria</taxon>
        <taxon>Bacillati</taxon>
        <taxon>Bacillota</taxon>
        <taxon>Bacilli</taxon>
        <taxon>Lactobacillales</taxon>
        <taxon>Enterococcaceae</taxon>
        <taxon>Enterococcus</taxon>
    </lineage>
</organism>
<evidence type="ECO:0000313" key="10">
    <source>
        <dbReference type="Proteomes" id="UP001241571"/>
    </source>
</evidence>
<dbReference type="Proteomes" id="UP001241571">
    <property type="component" value="Unassembled WGS sequence"/>
</dbReference>
<dbReference type="InterPro" id="IPR014078">
    <property type="entry name" value="Nudix_YtkD"/>
</dbReference>
<evidence type="ECO:0000313" key="6">
    <source>
        <dbReference type="EMBL" id="MDL4935373.1"/>
    </source>
</evidence>
<dbReference type="PROSITE" id="PS51462">
    <property type="entry name" value="NUDIX"/>
    <property type="match status" value="1"/>
</dbReference>
<dbReference type="EMBL" id="JASUBT010000003">
    <property type="protein sequence ID" value="MDL4935373.1"/>
    <property type="molecule type" value="Genomic_DNA"/>
</dbReference>
<dbReference type="Proteomes" id="UP000571857">
    <property type="component" value="Unassembled WGS sequence"/>
</dbReference>
<dbReference type="GO" id="GO:0016787">
    <property type="term" value="F:hydrolase activity"/>
    <property type="evidence" value="ECO:0007669"/>
    <property type="project" value="UniProtKB-KW"/>
</dbReference>
<dbReference type="PANTHER" id="PTHR43736:SF1">
    <property type="entry name" value="DIHYDRONEOPTERIN TRIPHOSPHATE DIPHOSPHATASE"/>
    <property type="match status" value="1"/>
</dbReference>
<evidence type="ECO:0000313" key="7">
    <source>
        <dbReference type="EMBL" id="QOG28778.1"/>
    </source>
</evidence>
<evidence type="ECO:0000256" key="2">
    <source>
        <dbReference type="ARBA" id="ARBA00022801"/>
    </source>
</evidence>
<name>A0A2K3QRN3_ENTGA</name>
<comment type="similarity">
    <text evidence="1 3">Belongs to the Nudix hydrolase family.</text>
</comment>
<dbReference type="PRINTS" id="PR00502">
    <property type="entry name" value="NUDIXFAMILY"/>
</dbReference>
<evidence type="ECO:0000256" key="1">
    <source>
        <dbReference type="ARBA" id="ARBA00005582"/>
    </source>
</evidence>
<dbReference type="InterPro" id="IPR020084">
    <property type="entry name" value="NUDIX_hydrolase_CS"/>
</dbReference>
<gene>
    <name evidence="7" type="ORF">EGM181_16615</name>
    <name evidence="5" type="ORF">HWH42_07955</name>
    <name evidence="6" type="ORF">QRX88_06515</name>
</gene>
<dbReference type="InterPro" id="IPR000086">
    <property type="entry name" value="NUDIX_hydrolase_dom"/>
</dbReference>
<dbReference type="PANTHER" id="PTHR43736">
    <property type="entry name" value="ADP-RIBOSE PYROPHOSPHATASE"/>
    <property type="match status" value="1"/>
</dbReference>
<dbReference type="InterPro" id="IPR015797">
    <property type="entry name" value="NUDIX_hydrolase-like_dom_sf"/>
</dbReference>
<dbReference type="EMBL" id="CP050485">
    <property type="protein sequence ID" value="QOG28778.1"/>
    <property type="molecule type" value="Genomic_DNA"/>
</dbReference>
<reference evidence="7 8" key="1">
    <citation type="submission" date="2020-03" db="EMBL/GenBank/DDBJ databases">
        <title>Characterization of ganglioside-mimicking enterococci.</title>
        <authorList>
            <person name="Patry R.T."/>
            <person name="Nothaft H."/>
            <person name="Bridger R."/>
            <person name="Shajahan A."/>
            <person name="Huynh S."/>
            <person name="Sanchez S."/>
            <person name="Azadi P."/>
            <person name="Cooper K."/>
            <person name="Miller W.G."/>
            <person name="Parker C.T."/>
            <person name="Wells L."/>
            <person name="Szymanski C.M."/>
        </authorList>
    </citation>
    <scope>NUCLEOTIDE SEQUENCE [LARGE SCALE GENOMIC DNA]</scope>
    <source>
        <strain evidence="7 8">EGM181</strain>
    </source>
</reference>